<comment type="caution">
    <text evidence="2">The sequence shown here is derived from an EMBL/GenBank/DDBJ whole genome shotgun (WGS) entry which is preliminary data.</text>
</comment>
<sequence>MASRCIISQIYFIETSPWNLLHDGILCILHTRHFAAMKTQRDETTVDLAQLLLDLELGAPVNVKGIDSDFHVSVFIEVDENGIRVRMIDNQGNVRVPQCKTTYPFSKRLRWTRKRQNDDIQRQMQSLDPRCLLFFYFIRSLTLQNDAFTGERGETKQWSRRASWRPVEDESHCVELRSCTQVVRHARKGKGGHAESPQTSENTTRFHVIKKSTLDSGTRNCLAMAFPVSQHGVGPWTKDEYSFSYAYRKPSPFKFLIHADRWGVHDHTKPYRRIHQDHKMTEFHARAMAKCFKDLSEIPSLRYTWIQFLPSMDLLKSYDARQGNGICRDGGVCATLPRWLSVLPVLETEDDPDRQELHAMSDLRLALAEGPDPENETSVPDVLNGPLTFPEPSARLPSSRITRRQSGNLAASPNTTPTLASLSLSSKYHRSDLEVVLRDYALNLFPIEAAITNILESLVKESKTAAWYSRFFFLRSQNEAWHSRTSRFLLLAYTKTLGRSRFEAGHHDEWRRLVKSIHFIPLNSGKLQSVEENMRVGLYAPEDKKGRRLVEFGGDWTKLEIPVIALGAWNNPECRKLIENVRYVARK</sequence>
<evidence type="ECO:0000313" key="3">
    <source>
        <dbReference type="Proteomes" id="UP001326199"/>
    </source>
</evidence>
<organism evidence="2 3">
    <name type="scientific">Podospora pseudopauciseta</name>
    <dbReference type="NCBI Taxonomy" id="2093780"/>
    <lineage>
        <taxon>Eukaryota</taxon>
        <taxon>Fungi</taxon>
        <taxon>Dikarya</taxon>
        <taxon>Ascomycota</taxon>
        <taxon>Pezizomycotina</taxon>
        <taxon>Sordariomycetes</taxon>
        <taxon>Sordariomycetidae</taxon>
        <taxon>Sordariales</taxon>
        <taxon>Podosporaceae</taxon>
        <taxon>Podospora</taxon>
    </lineage>
</organism>
<dbReference type="EMBL" id="JAFFHB010000010">
    <property type="protein sequence ID" value="KAK4661279.1"/>
    <property type="molecule type" value="Genomic_DNA"/>
</dbReference>
<evidence type="ECO:0000256" key="1">
    <source>
        <dbReference type="SAM" id="MobiDB-lite"/>
    </source>
</evidence>
<keyword evidence="3" id="KW-1185">Reference proteome</keyword>
<name>A0ABR0H003_9PEZI</name>
<dbReference type="GeneID" id="87935713"/>
<dbReference type="Proteomes" id="UP001326199">
    <property type="component" value="Unassembled WGS sequence"/>
</dbReference>
<gene>
    <name evidence="2" type="ORF">QC763_703720</name>
</gene>
<protein>
    <submittedName>
        <fullName evidence="2">Uncharacterized protein</fullName>
    </submittedName>
</protein>
<proteinExistence type="predicted"/>
<reference evidence="2 3" key="1">
    <citation type="journal article" date="2023" name="bioRxiv">
        <title>High-quality genome assemblies of four members of thePodospora anserinaspecies complex.</title>
        <authorList>
            <person name="Ament-Velasquez S.L."/>
            <person name="Vogan A.A."/>
            <person name="Wallerman O."/>
            <person name="Hartmann F."/>
            <person name="Gautier V."/>
            <person name="Silar P."/>
            <person name="Giraud T."/>
            <person name="Johannesson H."/>
        </authorList>
    </citation>
    <scope>NUCLEOTIDE SEQUENCE [LARGE SCALE GENOMIC DNA]</scope>
    <source>
        <strain evidence="2 3">CBS 411.78</strain>
    </source>
</reference>
<evidence type="ECO:0000313" key="2">
    <source>
        <dbReference type="EMBL" id="KAK4661279.1"/>
    </source>
</evidence>
<dbReference type="RefSeq" id="XP_062761245.1">
    <property type="nucleotide sequence ID" value="XM_062915370.1"/>
</dbReference>
<accession>A0ABR0H003</accession>
<feature type="region of interest" description="Disordered" evidence="1">
    <location>
        <begin position="369"/>
        <end position="400"/>
    </location>
</feature>